<accession>A0A372EI79</accession>
<keyword evidence="2" id="KW-1185">Reference proteome</keyword>
<evidence type="ECO:0000313" key="1">
    <source>
        <dbReference type="EMBL" id="RFP78092.1"/>
    </source>
</evidence>
<name>A0A372EI79_9BURK</name>
<protein>
    <submittedName>
        <fullName evidence="1">Uncharacterized protein</fullName>
    </submittedName>
</protein>
<organism evidence="1 2">
    <name type="scientific">Hydrogenophaga borbori</name>
    <dbReference type="NCBI Taxonomy" id="2294117"/>
    <lineage>
        <taxon>Bacteria</taxon>
        <taxon>Pseudomonadati</taxon>
        <taxon>Pseudomonadota</taxon>
        <taxon>Betaproteobacteria</taxon>
        <taxon>Burkholderiales</taxon>
        <taxon>Comamonadaceae</taxon>
        <taxon>Hydrogenophaga</taxon>
    </lineage>
</organism>
<proteinExistence type="predicted"/>
<sequence>MWAGSDGAAKAQALEAEFEASMLAIMSAAIAWDALYAILREHVAIPAVMAEAWRRGRTARYTQVAETVRRAFVLKPKGAAVLRSNLRKMYAARDMAVHPSGKISAPILHPELDVGLEWRFVYFRAQNAATVVLGAAGMLFDLAKNGRAKNTKVAEYQKALLVRLQEIFPDGVPQLAT</sequence>
<evidence type="ECO:0000313" key="2">
    <source>
        <dbReference type="Proteomes" id="UP000261931"/>
    </source>
</evidence>
<gene>
    <name evidence="1" type="ORF">DY262_12275</name>
</gene>
<dbReference type="AlphaFoldDB" id="A0A372EI79"/>
<comment type="caution">
    <text evidence="1">The sequence shown here is derived from an EMBL/GenBank/DDBJ whole genome shotgun (WGS) entry which is preliminary data.</text>
</comment>
<reference evidence="1 2" key="1">
    <citation type="submission" date="2018-08" db="EMBL/GenBank/DDBJ databases">
        <title>Hydrogenophaga sp. LA-38 isolated from sludge.</title>
        <authorList>
            <person name="Im W.-T."/>
        </authorList>
    </citation>
    <scope>NUCLEOTIDE SEQUENCE [LARGE SCALE GENOMIC DNA]</scope>
    <source>
        <strain evidence="1 2">LA-38</strain>
    </source>
</reference>
<dbReference type="EMBL" id="QVLS01000007">
    <property type="protein sequence ID" value="RFP78092.1"/>
    <property type="molecule type" value="Genomic_DNA"/>
</dbReference>
<dbReference type="Proteomes" id="UP000261931">
    <property type="component" value="Unassembled WGS sequence"/>
</dbReference>